<gene>
    <name evidence="2" type="ORF">GCM10009850_072310</name>
</gene>
<keyword evidence="1" id="KW-0472">Membrane</keyword>
<dbReference type="SUPFAM" id="SSF103473">
    <property type="entry name" value="MFS general substrate transporter"/>
    <property type="match status" value="1"/>
</dbReference>
<keyword evidence="1" id="KW-1133">Transmembrane helix</keyword>
<proteinExistence type="predicted"/>
<protein>
    <submittedName>
        <fullName evidence="2">MFS transporter</fullName>
    </submittedName>
</protein>
<comment type="caution">
    <text evidence="2">The sequence shown here is derived from an EMBL/GenBank/DDBJ whole genome shotgun (WGS) entry which is preliminary data.</text>
</comment>
<feature type="transmembrane region" description="Helical" evidence="1">
    <location>
        <begin position="336"/>
        <end position="360"/>
    </location>
</feature>
<evidence type="ECO:0000256" key="1">
    <source>
        <dbReference type="SAM" id="Phobius"/>
    </source>
</evidence>
<feature type="transmembrane region" description="Helical" evidence="1">
    <location>
        <begin position="279"/>
        <end position="296"/>
    </location>
</feature>
<feature type="transmembrane region" description="Helical" evidence="1">
    <location>
        <begin position="214"/>
        <end position="238"/>
    </location>
</feature>
<keyword evidence="3" id="KW-1185">Reference proteome</keyword>
<dbReference type="EMBL" id="BAAAQX010000022">
    <property type="protein sequence ID" value="GAA2211771.1"/>
    <property type="molecule type" value="Genomic_DNA"/>
</dbReference>
<dbReference type="PANTHER" id="PTHR23542">
    <property type="match status" value="1"/>
</dbReference>
<feature type="transmembrane region" description="Helical" evidence="1">
    <location>
        <begin position="302"/>
        <end position="324"/>
    </location>
</feature>
<dbReference type="PANTHER" id="PTHR23542:SF1">
    <property type="entry name" value="MAJOR FACILITATOR SUPERFAMILY (MFS) PROFILE DOMAIN-CONTAINING PROTEIN"/>
    <property type="match status" value="1"/>
</dbReference>
<feature type="transmembrane region" description="Helical" evidence="1">
    <location>
        <begin position="103"/>
        <end position="123"/>
    </location>
</feature>
<name>A0ABN3CRC5_9ACTN</name>
<dbReference type="InterPro" id="IPR011701">
    <property type="entry name" value="MFS"/>
</dbReference>
<accession>A0ABN3CRC5</accession>
<keyword evidence="1" id="KW-0812">Transmembrane</keyword>
<dbReference type="Gene3D" id="1.20.1250.20">
    <property type="entry name" value="MFS general substrate transporter like domains"/>
    <property type="match status" value="1"/>
</dbReference>
<evidence type="ECO:0000313" key="3">
    <source>
        <dbReference type="Proteomes" id="UP001499843"/>
    </source>
</evidence>
<feature type="transmembrane region" description="Helical" evidence="1">
    <location>
        <begin position="17"/>
        <end position="39"/>
    </location>
</feature>
<dbReference type="Proteomes" id="UP001499843">
    <property type="component" value="Unassembled WGS sequence"/>
</dbReference>
<dbReference type="RefSeq" id="WP_344484985.1">
    <property type="nucleotide sequence ID" value="NZ_BAAAQX010000022.1"/>
</dbReference>
<feature type="transmembrane region" description="Helical" evidence="1">
    <location>
        <begin position="366"/>
        <end position="385"/>
    </location>
</feature>
<feature type="transmembrane region" description="Helical" evidence="1">
    <location>
        <begin position="250"/>
        <end position="267"/>
    </location>
</feature>
<sequence length="402" mass="41226">MVAPLLPVIRRPLVTPAVLWSVVSRLPVYGITLALILSVREGGGSYASAGSVCALYMAGTAVGGPWVARLAARWGIRRILVLTSLGYVPLMLLLVRLRSFDPVVWLAPAFAAGALLPPVAAGMRAMWSMLPLSTAEREAGYTWEAVLNEILVIGSPLALTAGMTMGSAEAALTAGVIVIGVSSCALASTKAIGAAVAPAGPAAGSPNPLRSPMFLLLMATTAVCMVSLGLSTLATTAFAEEHGGLRDATLLYACWGAGSLLGGLWYGRRRFRTPRESHLPWAVLAFAIGCGLPAFAGSHLSLAVLLALGGAPIAMITISEMAMTRAIVSPPALVEAFSWLATVTVIGDGLGQLLAGVLLSHLTANAVFVVSASLGLCAAIGLLTARGRWRTAVSTDAAHGLS</sequence>
<dbReference type="InterPro" id="IPR036259">
    <property type="entry name" value="MFS_trans_sf"/>
</dbReference>
<feature type="transmembrane region" description="Helical" evidence="1">
    <location>
        <begin position="45"/>
        <end position="67"/>
    </location>
</feature>
<evidence type="ECO:0000313" key="2">
    <source>
        <dbReference type="EMBL" id="GAA2211771.1"/>
    </source>
</evidence>
<organism evidence="2 3">
    <name type="scientific">Nonomuraea monospora</name>
    <dbReference type="NCBI Taxonomy" id="568818"/>
    <lineage>
        <taxon>Bacteria</taxon>
        <taxon>Bacillati</taxon>
        <taxon>Actinomycetota</taxon>
        <taxon>Actinomycetes</taxon>
        <taxon>Streptosporangiales</taxon>
        <taxon>Streptosporangiaceae</taxon>
        <taxon>Nonomuraea</taxon>
    </lineage>
</organism>
<reference evidence="2 3" key="1">
    <citation type="journal article" date="2019" name="Int. J. Syst. Evol. Microbiol.">
        <title>The Global Catalogue of Microorganisms (GCM) 10K type strain sequencing project: providing services to taxonomists for standard genome sequencing and annotation.</title>
        <authorList>
            <consortium name="The Broad Institute Genomics Platform"/>
            <consortium name="The Broad Institute Genome Sequencing Center for Infectious Disease"/>
            <person name="Wu L."/>
            <person name="Ma J."/>
        </authorList>
    </citation>
    <scope>NUCLEOTIDE SEQUENCE [LARGE SCALE GENOMIC DNA]</scope>
    <source>
        <strain evidence="2 3">JCM 16114</strain>
    </source>
</reference>
<feature type="transmembrane region" description="Helical" evidence="1">
    <location>
        <begin position="79"/>
        <end position="97"/>
    </location>
</feature>
<dbReference type="Pfam" id="PF07690">
    <property type="entry name" value="MFS_1"/>
    <property type="match status" value="1"/>
</dbReference>